<protein>
    <submittedName>
        <fullName evidence="1">Uncharacterized protein</fullName>
    </submittedName>
</protein>
<accession>A0A564ZD45</accession>
<proteinExistence type="predicted"/>
<evidence type="ECO:0000313" key="1">
    <source>
        <dbReference type="EMBL" id="VUZ57366.1"/>
    </source>
</evidence>
<dbReference type="Proteomes" id="UP000321570">
    <property type="component" value="Unassembled WGS sequence"/>
</dbReference>
<keyword evidence="2" id="KW-1185">Reference proteome</keyword>
<organism evidence="1 2">
    <name type="scientific">Hymenolepis diminuta</name>
    <name type="common">Rat tapeworm</name>
    <dbReference type="NCBI Taxonomy" id="6216"/>
    <lineage>
        <taxon>Eukaryota</taxon>
        <taxon>Metazoa</taxon>
        <taxon>Spiralia</taxon>
        <taxon>Lophotrochozoa</taxon>
        <taxon>Platyhelminthes</taxon>
        <taxon>Cestoda</taxon>
        <taxon>Eucestoda</taxon>
        <taxon>Cyclophyllidea</taxon>
        <taxon>Hymenolepididae</taxon>
        <taxon>Hymenolepis</taxon>
    </lineage>
</organism>
<dbReference type="AlphaFoldDB" id="A0A564ZD45"/>
<evidence type="ECO:0000313" key="2">
    <source>
        <dbReference type="Proteomes" id="UP000321570"/>
    </source>
</evidence>
<gene>
    <name evidence="1" type="ORF">WMSIL1_LOCUS14807</name>
</gene>
<sequence length="108" mass="12615">MISLVSSIGYKTDSGVTGGDEFHYLVFCYDVTYIYTFKFDDRFGTYGSITCGPIDDDKKSTFQYYRRFNFNESVPCFYTVEPYKQPRTQAPRPLGSTLIYSLYLLYFL</sequence>
<dbReference type="EMBL" id="CABIJS010000716">
    <property type="protein sequence ID" value="VUZ57366.1"/>
    <property type="molecule type" value="Genomic_DNA"/>
</dbReference>
<name>A0A564ZD45_HYMDI</name>
<reference evidence="1 2" key="1">
    <citation type="submission" date="2019-07" db="EMBL/GenBank/DDBJ databases">
        <authorList>
            <person name="Jastrzebski P J."/>
            <person name="Paukszto L."/>
            <person name="Jastrzebski P J."/>
        </authorList>
    </citation>
    <scope>NUCLEOTIDE SEQUENCE [LARGE SCALE GENOMIC DNA]</scope>
    <source>
        <strain evidence="1 2">WMS-il1</strain>
    </source>
</reference>